<protein>
    <recommendedName>
        <fullName evidence="4">HTH-type transcriptional regulator</fullName>
    </recommendedName>
</protein>
<dbReference type="AlphaFoldDB" id="A0A4U1J9Z8"/>
<dbReference type="Proteomes" id="UP000309215">
    <property type="component" value="Unassembled WGS sequence"/>
</dbReference>
<evidence type="ECO:0000313" key="7">
    <source>
        <dbReference type="Proteomes" id="UP000309215"/>
    </source>
</evidence>
<name>A0A4U1J9Z8_9BACT</name>
<accession>A0A4U1J9Z8</accession>
<dbReference type="InterPro" id="IPR036390">
    <property type="entry name" value="WH_DNA-bd_sf"/>
</dbReference>
<sequence length="189" mass="21747">MSERETPRQDDGHEAELIAAEAIGDVIEHWGFRRVLGRVWTILFIAAEPLPAAVIGERLSLSAGAVSMSLTELQRWGVVRRVFKPGERKEYFEAETDFWKMISKVFDERERLLAESVRARLERAVTMLEARPRLPGAEQRADRVRRLLSFVIVAETALDGFIRSRRVDFSPFGDLIRFPLRVATRKRRA</sequence>
<keyword evidence="3 4" id="KW-0804">Transcription</keyword>
<feature type="domain" description="HTH marR-type" evidence="5">
    <location>
        <begin position="40"/>
        <end position="88"/>
    </location>
</feature>
<dbReference type="Gene3D" id="1.10.10.10">
    <property type="entry name" value="Winged helix-like DNA-binding domain superfamily/Winged helix DNA-binding domain"/>
    <property type="match status" value="1"/>
</dbReference>
<keyword evidence="2 4" id="KW-0238">DNA-binding</keyword>
<dbReference type="GO" id="GO:0003677">
    <property type="term" value="F:DNA binding"/>
    <property type="evidence" value="ECO:0007669"/>
    <property type="project" value="UniProtKB-UniRule"/>
</dbReference>
<dbReference type="EMBL" id="SSMQ01000021">
    <property type="protein sequence ID" value="TKD05266.1"/>
    <property type="molecule type" value="Genomic_DNA"/>
</dbReference>
<organism evidence="6 7">
    <name type="scientific">Polyangium fumosum</name>
    <dbReference type="NCBI Taxonomy" id="889272"/>
    <lineage>
        <taxon>Bacteria</taxon>
        <taxon>Pseudomonadati</taxon>
        <taxon>Myxococcota</taxon>
        <taxon>Polyangia</taxon>
        <taxon>Polyangiales</taxon>
        <taxon>Polyangiaceae</taxon>
        <taxon>Polyangium</taxon>
    </lineage>
</organism>
<dbReference type="InterPro" id="IPR052362">
    <property type="entry name" value="HTH-GbsR_regulator"/>
</dbReference>
<dbReference type="InterPro" id="IPR026282">
    <property type="entry name" value="MJ1563"/>
</dbReference>
<dbReference type="InterPro" id="IPR000835">
    <property type="entry name" value="HTH_MarR-typ"/>
</dbReference>
<dbReference type="OrthoDB" id="5514564at2"/>
<dbReference type="PANTHER" id="PTHR38465">
    <property type="entry name" value="HTH-TYPE TRANSCRIPTIONAL REGULATOR MJ1563-RELATED"/>
    <property type="match status" value="1"/>
</dbReference>
<evidence type="ECO:0000256" key="3">
    <source>
        <dbReference type="ARBA" id="ARBA00023163"/>
    </source>
</evidence>
<gene>
    <name evidence="6" type="ORF">E8A74_20920</name>
</gene>
<dbReference type="RefSeq" id="WP_136930814.1">
    <property type="nucleotide sequence ID" value="NZ_SSMQ01000021.1"/>
</dbReference>
<proteinExistence type="inferred from homology"/>
<evidence type="ECO:0000259" key="5">
    <source>
        <dbReference type="Pfam" id="PF12802"/>
    </source>
</evidence>
<keyword evidence="7" id="KW-1185">Reference proteome</keyword>
<comment type="caution">
    <text evidence="6">The sequence shown here is derived from an EMBL/GenBank/DDBJ whole genome shotgun (WGS) entry which is preliminary data.</text>
</comment>
<dbReference type="PIRSF" id="PIRSF006707">
    <property type="entry name" value="MJ1563"/>
    <property type="match status" value="1"/>
</dbReference>
<reference evidence="6 7" key="1">
    <citation type="submission" date="2019-04" db="EMBL/GenBank/DDBJ databases">
        <authorList>
            <person name="Li Y."/>
            <person name="Wang J."/>
        </authorList>
    </citation>
    <scope>NUCLEOTIDE SEQUENCE [LARGE SCALE GENOMIC DNA]</scope>
    <source>
        <strain evidence="6 7">DSM 14668</strain>
    </source>
</reference>
<comment type="similarity">
    <text evidence="4">Belongs to the GbsR family.</text>
</comment>
<dbReference type="PANTHER" id="PTHR38465:SF1">
    <property type="entry name" value="HTH-TYPE TRANSCRIPTIONAL REGULATOR MJ1563-RELATED"/>
    <property type="match status" value="1"/>
</dbReference>
<dbReference type="GO" id="GO:0003700">
    <property type="term" value="F:DNA-binding transcription factor activity"/>
    <property type="evidence" value="ECO:0007669"/>
    <property type="project" value="InterPro"/>
</dbReference>
<evidence type="ECO:0000313" key="6">
    <source>
        <dbReference type="EMBL" id="TKD05266.1"/>
    </source>
</evidence>
<dbReference type="SUPFAM" id="SSF46785">
    <property type="entry name" value="Winged helix' DNA-binding domain"/>
    <property type="match status" value="1"/>
</dbReference>
<evidence type="ECO:0000256" key="4">
    <source>
        <dbReference type="PIRNR" id="PIRNR006707"/>
    </source>
</evidence>
<keyword evidence="1 4" id="KW-0805">Transcription regulation</keyword>
<dbReference type="InterPro" id="IPR036388">
    <property type="entry name" value="WH-like_DNA-bd_sf"/>
</dbReference>
<evidence type="ECO:0000256" key="1">
    <source>
        <dbReference type="ARBA" id="ARBA00023015"/>
    </source>
</evidence>
<evidence type="ECO:0000256" key="2">
    <source>
        <dbReference type="ARBA" id="ARBA00023125"/>
    </source>
</evidence>
<dbReference type="Pfam" id="PF12802">
    <property type="entry name" value="MarR_2"/>
    <property type="match status" value="1"/>
</dbReference>